<dbReference type="GO" id="GO:0005829">
    <property type="term" value="C:cytosol"/>
    <property type="evidence" value="ECO:0007669"/>
    <property type="project" value="TreeGrafter"/>
</dbReference>
<dbReference type="GO" id="GO:0009298">
    <property type="term" value="P:GDP-mannose biosynthetic process"/>
    <property type="evidence" value="ECO:0007669"/>
    <property type="project" value="InterPro"/>
</dbReference>
<dbReference type="GO" id="GO:0008270">
    <property type="term" value="F:zinc ion binding"/>
    <property type="evidence" value="ECO:0007669"/>
    <property type="project" value="InterPro"/>
</dbReference>
<dbReference type="Gene3D" id="2.60.120.10">
    <property type="entry name" value="Jelly Rolls"/>
    <property type="match status" value="1"/>
</dbReference>
<dbReference type="GO" id="GO:0004476">
    <property type="term" value="F:mannose-6-phosphate isomerase activity"/>
    <property type="evidence" value="ECO:0007669"/>
    <property type="project" value="InterPro"/>
</dbReference>
<organism evidence="3 4">
    <name type="scientific">Arenivirga flava</name>
    <dbReference type="NCBI Taxonomy" id="1930060"/>
    <lineage>
        <taxon>Bacteria</taxon>
        <taxon>Bacillati</taxon>
        <taxon>Actinomycetota</taxon>
        <taxon>Actinomycetes</taxon>
        <taxon>Micrococcales</taxon>
        <taxon>Microbacteriaceae</taxon>
        <taxon>Arenivirga</taxon>
    </lineage>
</organism>
<dbReference type="AlphaFoldDB" id="A0AA37UN57"/>
<dbReference type="SUPFAM" id="SSF51182">
    <property type="entry name" value="RmlC-like cupins"/>
    <property type="match status" value="1"/>
</dbReference>
<dbReference type="PANTHER" id="PTHR10309:SF0">
    <property type="entry name" value="MANNOSE-6-PHOSPHATE ISOMERASE"/>
    <property type="match status" value="1"/>
</dbReference>
<dbReference type="Proteomes" id="UP001157160">
    <property type="component" value="Unassembled WGS sequence"/>
</dbReference>
<sequence>MLIPISNMPRDYGWGSRTLIAEALGRPAGDGPEAELWLGAHPGSPSRIDEPALTGGAADLAEWIEADPASAGVDRLPFLLKLLAAAAPLSLQAHPSPEQAREGFERENALGIPLDAPHRNYKDASAKPELVVALSERFEALSGFREPAEVVALLRPMRAALAPVAALGGALRLEEAGVALDQLIDLLERGRCARPSSGSSRAATASSSWWKP</sequence>
<reference evidence="3 4" key="1">
    <citation type="journal article" date="2014" name="Int. J. Syst. Evol. Microbiol.">
        <title>Complete genome sequence of Corynebacterium casei LMG S-19264T (=DSM 44701T), isolated from a smear-ripened cheese.</title>
        <authorList>
            <consortium name="US DOE Joint Genome Institute (JGI-PGF)"/>
            <person name="Walter F."/>
            <person name="Albersmeier A."/>
            <person name="Kalinowski J."/>
            <person name="Ruckert C."/>
        </authorList>
    </citation>
    <scope>NUCLEOTIDE SEQUENCE [LARGE SCALE GENOMIC DNA]</scope>
    <source>
        <strain evidence="3 4">NBRC 112289</strain>
    </source>
</reference>
<accession>A0AA37UN57</accession>
<dbReference type="RefSeq" id="WP_348519995.1">
    <property type="nucleotide sequence ID" value="NZ_BSUL01000001.1"/>
</dbReference>
<evidence type="ECO:0000259" key="2">
    <source>
        <dbReference type="Pfam" id="PF20511"/>
    </source>
</evidence>
<feature type="region of interest" description="Disordered" evidence="1">
    <location>
        <begin position="193"/>
        <end position="212"/>
    </location>
</feature>
<evidence type="ECO:0000256" key="1">
    <source>
        <dbReference type="SAM" id="MobiDB-lite"/>
    </source>
</evidence>
<dbReference type="InterPro" id="IPR016305">
    <property type="entry name" value="Mannose-6-P_Isomerase"/>
</dbReference>
<evidence type="ECO:0000313" key="4">
    <source>
        <dbReference type="Proteomes" id="UP001157160"/>
    </source>
</evidence>
<dbReference type="PRINTS" id="PR00714">
    <property type="entry name" value="MAN6PISMRASE"/>
</dbReference>
<dbReference type="EMBL" id="BSUL01000001">
    <property type="protein sequence ID" value="GMA27996.1"/>
    <property type="molecule type" value="Genomic_DNA"/>
</dbReference>
<dbReference type="InterPro" id="IPR014710">
    <property type="entry name" value="RmlC-like_jellyroll"/>
</dbReference>
<feature type="domain" description="Phosphomannose isomerase type I catalytic" evidence="2">
    <location>
        <begin position="4"/>
        <end position="145"/>
    </location>
</feature>
<dbReference type="InterPro" id="IPR046457">
    <property type="entry name" value="PMI_typeI_cat"/>
</dbReference>
<protein>
    <recommendedName>
        <fullName evidence="2">Phosphomannose isomerase type I catalytic domain-containing protein</fullName>
    </recommendedName>
</protein>
<dbReference type="Pfam" id="PF20511">
    <property type="entry name" value="PMI_typeI_cat"/>
    <property type="match status" value="1"/>
</dbReference>
<name>A0AA37UN57_9MICO</name>
<dbReference type="PANTHER" id="PTHR10309">
    <property type="entry name" value="MANNOSE-6-PHOSPHATE ISOMERASE"/>
    <property type="match status" value="1"/>
</dbReference>
<gene>
    <name evidence="3" type="ORF">GCM10025874_12490</name>
</gene>
<comment type="caution">
    <text evidence="3">The sequence shown here is derived from an EMBL/GenBank/DDBJ whole genome shotgun (WGS) entry which is preliminary data.</text>
</comment>
<evidence type="ECO:0000313" key="3">
    <source>
        <dbReference type="EMBL" id="GMA27996.1"/>
    </source>
</evidence>
<dbReference type="InterPro" id="IPR011051">
    <property type="entry name" value="RmlC_Cupin_sf"/>
</dbReference>
<proteinExistence type="predicted"/>
<keyword evidence="4" id="KW-1185">Reference proteome</keyword>